<feature type="signal peptide" evidence="1">
    <location>
        <begin position="1"/>
        <end position="21"/>
    </location>
</feature>
<keyword evidence="1" id="KW-0732">Signal</keyword>
<evidence type="ECO:0000259" key="3">
    <source>
        <dbReference type="Pfam" id="PF00930"/>
    </source>
</evidence>
<feature type="domain" description="Peptidase S9 prolyl oligopeptidase catalytic" evidence="2">
    <location>
        <begin position="556"/>
        <end position="750"/>
    </location>
</feature>
<dbReference type="GO" id="GO:0008239">
    <property type="term" value="F:dipeptidyl-peptidase activity"/>
    <property type="evidence" value="ECO:0007669"/>
    <property type="project" value="TreeGrafter"/>
</dbReference>
<dbReference type="InterPro" id="IPR050278">
    <property type="entry name" value="Serine_Prot_S9B/DPPIV"/>
</dbReference>
<dbReference type="InterPro" id="IPR029058">
    <property type="entry name" value="AB_hydrolase_fold"/>
</dbReference>
<dbReference type="EMBL" id="QQNB01000001">
    <property type="protein sequence ID" value="RDE06260.1"/>
    <property type="molecule type" value="Genomic_DNA"/>
</dbReference>
<dbReference type="RefSeq" id="WP_114685842.1">
    <property type="nucleotide sequence ID" value="NZ_QQNB01000001.1"/>
</dbReference>
<dbReference type="InterPro" id="IPR001375">
    <property type="entry name" value="Peptidase_S9_cat"/>
</dbReference>
<gene>
    <name evidence="4" type="ORF">DVW87_00555</name>
</gene>
<feature type="chain" id="PRO_5016579748" evidence="1">
    <location>
        <begin position="22"/>
        <end position="755"/>
    </location>
</feature>
<comment type="caution">
    <text evidence="4">The sequence shown here is derived from an EMBL/GenBank/DDBJ whole genome shotgun (WGS) entry which is preliminary data.</text>
</comment>
<dbReference type="Proteomes" id="UP000253918">
    <property type="component" value="Unassembled WGS sequence"/>
</dbReference>
<dbReference type="Gene3D" id="2.140.10.30">
    <property type="entry name" value="Dipeptidylpeptidase IV, N-terminal domain"/>
    <property type="match status" value="1"/>
</dbReference>
<dbReference type="PANTHER" id="PTHR11731">
    <property type="entry name" value="PROTEASE FAMILY S9B,C DIPEPTIDYL-PEPTIDASE IV-RELATED"/>
    <property type="match status" value="1"/>
</dbReference>
<proteinExistence type="predicted"/>
<feature type="domain" description="Dipeptidylpeptidase IV N-terminal" evidence="3">
    <location>
        <begin position="139"/>
        <end position="466"/>
    </location>
</feature>
<evidence type="ECO:0000313" key="5">
    <source>
        <dbReference type="Proteomes" id="UP000253918"/>
    </source>
</evidence>
<keyword evidence="5" id="KW-1185">Reference proteome</keyword>
<name>A0A369VYQ6_9SPHN</name>
<protein>
    <submittedName>
        <fullName evidence="4">S9 family peptidase</fullName>
    </submittedName>
</protein>
<dbReference type="PANTHER" id="PTHR11731:SF193">
    <property type="entry name" value="DIPEPTIDYL PEPTIDASE 9"/>
    <property type="match status" value="1"/>
</dbReference>
<dbReference type="Pfam" id="PF00326">
    <property type="entry name" value="Peptidase_S9"/>
    <property type="match status" value="1"/>
</dbReference>
<dbReference type="SUPFAM" id="SSF82171">
    <property type="entry name" value="DPP6 N-terminal domain-like"/>
    <property type="match status" value="1"/>
</dbReference>
<dbReference type="OrthoDB" id="1094230at2"/>
<dbReference type="Gene3D" id="3.40.50.1820">
    <property type="entry name" value="alpha/beta hydrolase"/>
    <property type="match status" value="1"/>
</dbReference>
<organism evidence="4 5">
    <name type="scientific">Sphingomonas aracearum</name>
    <dbReference type="NCBI Taxonomy" id="2283317"/>
    <lineage>
        <taxon>Bacteria</taxon>
        <taxon>Pseudomonadati</taxon>
        <taxon>Pseudomonadota</taxon>
        <taxon>Alphaproteobacteria</taxon>
        <taxon>Sphingomonadales</taxon>
        <taxon>Sphingomonadaceae</taxon>
        <taxon>Sphingomonas</taxon>
    </lineage>
</organism>
<dbReference type="AlphaFoldDB" id="A0A369VYQ6"/>
<evidence type="ECO:0000256" key="1">
    <source>
        <dbReference type="SAM" id="SignalP"/>
    </source>
</evidence>
<sequence length="755" mass="83060">MRKSWLLAGAMLAGWGASAMAHEPEPHPAQASARQASQVLTLERLYQSPDLSGAQPRSLRLSPDGTLLTSLRPRADDRERLDLWATDTRTGQERMLIDSKKLGTGAELSEAEKMQRERARITGLKGIVAYDWSPDGKSILVPLDGDLYLAGLDGSVRRLTNTPAGELNPALSPGNGYVSFVRDQNLYVQPIAGGQAAKVTPDGAGTVHWGEAEFVAQEEMDRDTGYWWAPGDKYVAVERFDEAPVGVVTRAAIGANGTRVFDQRYPAAGTPNVAVELYVMKPDGSGKVKVDLGTNPDIYLARVNWSQDGSQLLVQRQNRTQTVLDVLAVDPATGKSRVLFSEKSGPKSWVNLSSNYRILKDGSWIWWSERDGWGHLYRVPADGRGKWTQLTKGPWAVTGLVGLDEAKGRLFFTGTKDDVIAGNVYSVDLARPNAITRLTETGWSNGATMDKAASRLIVARSNPTQPTQVYLADATGKRISWINENRVVPGHPYYPYLAAHQQTQFGTLKTSDGETLYWEMITPPLEPGKKYPVFFEHYGGPHSQVVGRGWQGPMPQYIVGQGYIYFKIDNRGSPNRGKAFEDKIWHAMGSVEVTDQLAGANYLKSLPFVDPAKIATYGWSYGGYMTLKMLEANQGVYAAGVSGAPVTQWELYDTHYTERYMGADPKNRDKAAYAASGAVENGPKITDPLLLIHGMADDNVVLDNSTAFAAKMQAENVPFEMMFYPGKTHTAARDVHVWTTIMNFLDREVKSKPAK</sequence>
<dbReference type="GO" id="GO:0006508">
    <property type="term" value="P:proteolysis"/>
    <property type="evidence" value="ECO:0007669"/>
    <property type="project" value="InterPro"/>
</dbReference>
<evidence type="ECO:0000313" key="4">
    <source>
        <dbReference type="EMBL" id="RDE06260.1"/>
    </source>
</evidence>
<evidence type="ECO:0000259" key="2">
    <source>
        <dbReference type="Pfam" id="PF00326"/>
    </source>
</evidence>
<dbReference type="SUPFAM" id="SSF53474">
    <property type="entry name" value="alpha/beta-Hydrolases"/>
    <property type="match status" value="1"/>
</dbReference>
<reference evidence="4 5" key="1">
    <citation type="submission" date="2018-07" db="EMBL/GenBank/DDBJ databases">
        <title>a novel species of Sphingomonas isolated from the rhizosphere soil of Araceae plant.</title>
        <authorList>
            <person name="Zhiyong W."/>
            <person name="Qinglan Z."/>
            <person name="Zhiwei F."/>
            <person name="Ding X."/>
            <person name="Gejiao W."/>
            <person name="Shixue Z."/>
        </authorList>
    </citation>
    <scope>NUCLEOTIDE SEQUENCE [LARGE SCALE GENOMIC DNA]</scope>
    <source>
        <strain evidence="4 5">WZY 27</strain>
    </source>
</reference>
<accession>A0A369VYQ6</accession>
<dbReference type="GO" id="GO:0008236">
    <property type="term" value="F:serine-type peptidase activity"/>
    <property type="evidence" value="ECO:0007669"/>
    <property type="project" value="InterPro"/>
</dbReference>
<dbReference type="Pfam" id="PF00930">
    <property type="entry name" value="DPPIV_N"/>
    <property type="match status" value="1"/>
</dbReference>
<dbReference type="InterPro" id="IPR002469">
    <property type="entry name" value="Peptidase_S9B_N"/>
</dbReference>